<dbReference type="InterPro" id="IPR013651">
    <property type="entry name" value="ATP-grasp_RimK-type"/>
</dbReference>
<dbReference type="GO" id="GO:0018169">
    <property type="term" value="F:ribosomal S6-glutamic acid ligase activity"/>
    <property type="evidence" value="ECO:0007669"/>
    <property type="project" value="TreeGrafter"/>
</dbReference>
<protein>
    <recommendedName>
        <fullName evidence="2">ATP-grasp domain-containing protein</fullName>
    </recommendedName>
</protein>
<dbReference type="GO" id="GO:0009432">
    <property type="term" value="P:SOS response"/>
    <property type="evidence" value="ECO:0007669"/>
    <property type="project" value="TreeGrafter"/>
</dbReference>
<dbReference type="Pfam" id="PF08443">
    <property type="entry name" value="RimK"/>
    <property type="match status" value="1"/>
</dbReference>
<organism evidence="3 4">
    <name type="scientific">Streptomyces thermolilacinus SPC6</name>
    <dbReference type="NCBI Taxonomy" id="1306406"/>
    <lineage>
        <taxon>Bacteria</taxon>
        <taxon>Bacillati</taxon>
        <taxon>Actinomycetota</taxon>
        <taxon>Actinomycetes</taxon>
        <taxon>Kitasatosporales</taxon>
        <taxon>Streptomycetaceae</taxon>
        <taxon>Streptomyces</taxon>
    </lineage>
</organism>
<keyword evidence="1" id="KW-0547">Nucleotide-binding</keyword>
<dbReference type="eggNOG" id="COG0189">
    <property type="taxonomic scope" value="Bacteria"/>
</dbReference>
<keyword evidence="4" id="KW-1185">Reference proteome</keyword>
<feature type="domain" description="ATP-grasp" evidence="2">
    <location>
        <begin position="129"/>
        <end position="319"/>
    </location>
</feature>
<proteinExistence type="predicted"/>
<evidence type="ECO:0000313" key="4">
    <source>
        <dbReference type="Proteomes" id="UP000095329"/>
    </source>
</evidence>
<dbReference type="PANTHER" id="PTHR21621">
    <property type="entry name" value="RIBOSOMAL PROTEIN S6 MODIFICATION PROTEIN"/>
    <property type="match status" value="1"/>
</dbReference>
<dbReference type="PANTHER" id="PTHR21621:SF0">
    <property type="entry name" value="BETA-CITRYLGLUTAMATE SYNTHASE B-RELATED"/>
    <property type="match status" value="1"/>
</dbReference>
<dbReference type="PROSITE" id="PS50975">
    <property type="entry name" value="ATP_GRASP"/>
    <property type="match status" value="1"/>
</dbReference>
<sequence length="335" mass="37259">MSTSTDQLAQRLCWIYPDRGTVRQRAAEADAIWTTYTKIAADCGLRMSIHKSEALAAEMPDEGEPRVFLDGERITPEDTILVTSLWSLPHQVNEVCNQLFAYSIVEQAGFYLPIHPRMSYITTDKLATMLYLKDSPVRRVPTVRIGTGRDAISRHYEPALANLEYPLLVKPAYWGMGIGVCLVRNEHELRGVIGLAGGADTALVVQPYLGEGVEDWRVYVIDGVPHTVLRRIPQGASLTANLVNGGRLEYPPVPDELKGALEYIARQLDMPYFAADFLWDGKQFWLSEVEPDGACGYAPTEEVAAIQRPVIEDRFRAYIAAHARWIAERNGGGAA</sequence>
<evidence type="ECO:0000256" key="1">
    <source>
        <dbReference type="PROSITE-ProRule" id="PRU00409"/>
    </source>
</evidence>
<evidence type="ECO:0000259" key="2">
    <source>
        <dbReference type="PROSITE" id="PS50975"/>
    </source>
</evidence>
<reference evidence="3 4" key="1">
    <citation type="journal article" date="2013" name="Genome Announc.">
        <title>Genome Sequence of Streptomyces violaceusniger Strain SPC6, a Halotolerant Streptomycete That Exhibits Rapid Growth and Development.</title>
        <authorList>
            <person name="Chen X."/>
            <person name="Zhang B."/>
            <person name="Zhang W."/>
            <person name="Wu X."/>
            <person name="Zhang M."/>
            <person name="Chen T."/>
            <person name="Liu G."/>
            <person name="Dyson P."/>
        </authorList>
    </citation>
    <scope>NUCLEOTIDE SEQUENCE [LARGE SCALE GENOMIC DNA]</scope>
    <source>
        <strain evidence="3 4">SPC6</strain>
    </source>
</reference>
<dbReference type="InterPro" id="IPR011761">
    <property type="entry name" value="ATP-grasp"/>
</dbReference>
<dbReference type="Gene3D" id="3.30.470.20">
    <property type="entry name" value="ATP-grasp fold, B domain"/>
    <property type="match status" value="1"/>
</dbReference>
<evidence type="ECO:0000313" key="3">
    <source>
        <dbReference type="EMBL" id="OEJ95853.1"/>
    </source>
</evidence>
<accession>A0A1D3DU59</accession>
<dbReference type="AlphaFoldDB" id="A0A1D3DU59"/>
<keyword evidence="1" id="KW-0067">ATP-binding</keyword>
<dbReference type="SUPFAM" id="SSF56059">
    <property type="entry name" value="Glutathione synthetase ATP-binding domain-like"/>
    <property type="match status" value="1"/>
</dbReference>
<dbReference type="InterPro" id="IPR013815">
    <property type="entry name" value="ATP_grasp_subdomain_1"/>
</dbReference>
<dbReference type="STRING" id="1306406.J116_016590"/>
<dbReference type="EMBL" id="ASHX02000001">
    <property type="protein sequence ID" value="OEJ95853.1"/>
    <property type="molecule type" value="Genomic_DNA"/>
</dbReference>
<name>A0A1D3DU59_9ACTN</name>
<dbReference type="Gene3D" id="3.30.1490.20">
    <property type="entry name" value="ATP-grasp fold, A domain"/>
    <property type="match status" value="1"/>
</dbReference>
<dbReference type="OrthoDB" id="3668575at2"/>
<comment type="caution">
    <text evidence="3">The sequence shown here is derived from an EMBL/GenBank/DDBJ whole genome shotgun (WGS) entry which is preliminary data.</text>
</comment>
<dbReference type="RefSeq" id="WP_023588196.1">
    <property type="nucleotide sequence ID" value="NZ_ASHX02000001.1"/>
</dbReference>
<gene>
    <name evidence="3" type="ORF">J116_016590</name>
</gene>
<dbReference type="GO" id="GO:0005737">
    <property type="term" value="C:cytoplasm"/>
    <property type="evidence" value="ECO:0007669"/>
    <property type="project" value="TreeGrafter"/>
</dbReference>
<dbReference type="Proteomes" id="UP000095329">
    <property type="component" value="Unassembled WGS sequence"/>
</dbReference>
<dbReference type="GO" id="GO:0005524">
    <property type="term" value="F:ATP binding"/>
    <property type="evidence" value="ECO:0007669"/>
    <property type="project" value="UniProtKB-UniRule"/>
</dbReference>
<dbReference type="GO" id="GO:0046872">
    <property type="term" value="F:metal ion binding"/>
    <property type="evidence" value="ECO:0007669"/>
    <property type="project" value="InterPro"/>
</dbReference>